<reference evidence="5" key="1">
    <citation type="submission" date="2017-04" db="EMBL/GenBank/DDBJ databases">
        <authorList>
            <person name="Varghese N."/>
            <person name="Submissions S."/>
        </authorList>
    </citation>
    <scope>NUCLEOTIDE SEQUENCE [LARGE SCALE GENOMIC DNA]</scope>
    <source>
        <strain evidence="5">RKEM611</strain>
    </source>
</reference>
<comment type="similarity">
    <text evidence="1">Belongs to the beta/gamma-crystallin family.</text>
</comment>
<feature type="domain" description="Beta/gamma crystallin 'Greek key'" evidence="3">
    <location>
        <begin position="37"/>
        <end position="79"/>
    </location>
</feature>
<organism evidence="4 5">
    <name type="scientific">Pseudobacteriovorax antillogorgiicola</name>
    <dbReference type="NCBI Taxonomy" id="1513793"/>
    <lineage>
        <taxon>Bacteria</taxon>
        <taxon>Pseudomonadati</taxon>
        <taxon>Bdellovibrionota</taxon>
        <taxon>Oligoflexia</taxon>
        <taxon>Oligoflexales</taxon>
        <taxon>Pseudobacteriovoracaceae</taxon>
        <taxon>Pseudobacteriovorax</taxon>
    </lineage>
</organism>
<dbReference type="EMBL" id="FWZT01000002">
    <property type="protein sequence ID" value="SME97647.1"/>
    <property type="molecule type" value="Genomic_DNA"/>
</dbReference>
<dbReference type="AlphaFoldDB" id="A0A1Y6B986"/>
<dbReference type="Proteomes" id="UP000192907">
    <property type="component" value="Unassembled WGS sequence"/>
</dbReference>
<keyword evidence="2" id="KW-0677">Repeat</keyword>
<name>A0A1Y6B986_9BACT</name>
<accession>A0A1Y6B986</accession>
<gene>
    <name evidence="4" type="ORF">SAMN06296036_102375</name>
</gene>
<dbReference type="InterPro" id="IPR001064">
    <property type="entry name" value="Beta/gamma_crystallin"/>
</dbReference>
<proteinExistence type="inferred from homology"/>
<dbReference type="SUPFAM" id="SSF49695">
    <property type="entry name" value="gamma-Crystallin-like"/>
    <property type="match status" value="1"/>
</dbReference>
<dbReference type="InterPro" id="IPR011024">
    <property type="entry name" value="G_crystallin-like"/>
</dbReference>
<evidence type="ECO:0000256" key="1">
    <source>
        <dbReference type="ARBA" id="ARBA00009646"/>
    </source>
</evidence>
<protein>
    <recommendedName>
        <fullName evidence="3">Beta/gamma crystallin 'Greek key' domain-containing protein</fullName>
    </recommendedName>
</protein>
<dbReference type="RefSeq" id="WP_132315030.1">
    <property type="nucleotide sequence ID" value="NZ_FWZT01000002.1"/>
</dbReference>
<evidence type="ECO:0000259" key="3">
    <source>
        <dbReference type="PROSITE" id="PS50915"/>
    </source>
</evidence>
<sequence>MKHLNLLLLKGFVVSVVSCGGGSDDGSNHDQGQSPTTPVALFANANFEGESQEFEIGEYTFAKLSKVGDNKASSIKVPPHLTAYVCEYSTELGACKIIKDDQANLDDLDDKISYIRVVSREDQIQFQEKTYESKSCTAGKKRSLDEDKFVMFDSLLTYPAGSFSINGETAENSQRFFDTMLLSARRARDTINELNILSPYLSRALLEEKKVELGYFDPAPFLRSPDDKTVEVAGGFLLYESRESSQRFRGRLSHLWEGSFIHYSSSFEKLEYQWHRDDDGTETFTMKQGDKDLFTLKETSNCSGSLTYVNEDSSTSTVDWNVVSDQIEASLRPTN</sequence>
<dbReference type="Gene3D" id="2.60.20.10">
    <property type="entry name" value="Crystallins"/>
    <property type="match status" value="1"/>
</dbReference>
<dbReference type="PROSITE" id="PS50915">
    <property type="entry name" value="CRYSTALLIN_BETA_GAMMA"/>
    <property type="match status" value="1"/>
</dbReference>
<keyword evidence="5" id="KW-1185">Reference proteome</keyword>
<evidence type="ECO:0000313" key="4">
    <source>
        <dbReference type="EMBL" id="SME97647.1"/>
    </source>
</evidence>
<evidence type="ECO:0000313" key="5">
    <source>
        <dbReference type="Proteomes" id="UP000192907"/>
    </source>
</evidence>
<evidence type="ECO:0000256" key="2">
    <source>
        <dbReference type="ARBA" id="ARBA00022737"/>
    </source>
</evidence>